<protein>
    <submittedName>
        <fullName evidence="2">Uncharacterized protein</fullName>
    </submittedName>
</protein>
<proteinExistence type="predicted"/>
<gene>
    <name evidence="2" type="ORF">D7Z96_16045</name>
</gene>
<dbReference type="EMBL" id="RBNH01000016">
    <property type="protein sequence ID" value="RKO21599.1"/>
    <property type="molecule type" value="Genomic_DNA"/>
</dbReference>
<accession>A0A3B0FNX2</accession>
<dbReference type="AlphaFoldDB" id="A0A3B0FNX2"/>
<feature type="region of interest" description="Disordered" evidence="1">
    <location>
        <begin position="54"/>
        <end position="108"/>
    </location>
</feature>
<reference evidence="2 3" key="1">
    <citation type="submission" date="2018-10" db="EMBL/GenBank/DDBJ databases">
        <title>Genome-guide identification and characterization of bacteria that degrade polycyclic aromatic hydrocarbons and resist hexavalent chromium simultaneously.</title>
        <authorList>
            <person name="Feng H."/>
        </authorList>
    </citation>
    <scope>NUCLEOTIDE SEQUENCE [LARGE SCALE GENOMIC DNA]</scope>
    <source>
        <strain evidence="2 3">J015</strain>
    </source>
</reference>
<evidence type="ECO:0000256" key="1">
    <source>
        <dbReference type="SAM" id="MobiDB-lite"/>
    </source>
</evidence>
<sequence length="141" mass="14586">MGTLDVTIQVVMRAALGFVLLLTFTTSPAAVMCLQMDHTMPMAMNSAAAGTAGETSGATQALTATSRHSPSERACCLEQTGLPQATAPHHRPFPDPASAAPVHAGPQASEGAFAPPVWFDPALKRLQHLAPSLAALSISRT</sequence>
<comment type="caution">
    <text evidence="2">The sequence shown here is derived from an EMBL/GenBank/DDBJ whole genome shotgun (WGS) entry which is preliminary data.</text>
</comment>
<evidence type="ECO:0000313" key="3">
    <source>
        <dbReference type="Proteomes" id="UP000273159"/>
    </source>
</evidence>
<name>A0A3B0FNX2_PSEPS</name>
<organism evidence="2 3">
    <name type="scientific">Pseudarthrobacter phenanthrenivorans</name>
    <name type="common">Arthrobacter phenanthrenivorans</name>
    <dbReference type="NCBI Taxonomy" id="361575"/>
    <lineage>
        <taxon>Bacteria</taxon>
        <taxon>Bacillati</taxon>
        <taxon>Actinomycetota</taxon>
        <taxon>Actinomycetes</taxon>
        <taxon>Micrococcales</taxon>
        <taxon>Micrococcaceae</taxon>
        <taxon>Pseudarthrobacter</taxon>
    </lineage>
</organism>
<evidence type="ECO:0000313" key="2">
    <source>
        <dbReference type="EMBL" id="RKO21599.1"/>
    </source>
</evidence>
<reference evidence="3" key="2">
    <citation type="submission" date="2018-10" db="EMBL/GenBank/DDBJ databases">
        <authorList>
            <person name="Wang Y."/>
            <person name="Wang J."/>
            <person name="Yang X."/>
            <person name="Wang Z."/>
            <person name="Huang Y."/>
        </authorList>
    </citation>
    <scope>NUCLEOTIDE SEQUENCE [LARGE SCALE GENOMIC DNA]</scope>
    <source>
        <strain evidence="3">J015</strain>
    </source>
</reference>
<dbReference type="RefSeq" id="WP_120693161.1">
    <property type="nucleotide sequence ID" value="NZ_RBNH01000016.1"/>
</dbReference>
<dbReference type="Proteomes" id="UP000273159">
    <property type="component" value="Unassembled WGS sequence"/>
</dbReference>